<keyword evidence="3" id="KW-1185">Reference proteome</keyword>
<gene>
    <name evidence="2" type="ORF">KIN20_018278</name>
</gene>
<feature type="transmembrane region" description="Helical" evidence="1">
    <location>
        <begin position="5"/>
        <end position="23"/>
    </location>
</feature>
<dbReference type="AlphaFoldDB" id="A0AAD5MJ39"/>
<evidence type="ECO:0000313" key="3">
    <source>
        <dbReference type="Proteomes" id="UP001196413"/>
    </source>
</evidence>
<organism evidence="2 3">
    <name type="scientific">Parelaphostrongylus tenuis</name>
    <name type="common">Meningeal worm</name>
    <dbReference type="NCBI Taxonomy" id="148309"/>
    <lineage>
        <taxon>Eukaryota</taxon>
        <taxon>Metazoa</taxon>
        <taxon>Ecdysozoa</taxon>
        <taxon>Nematoda</taxon>
        <taxon>Chromadorea</taxon>
        <taxon>Rhabditida</taxon>
        <taxon>Rhabditina</taxon>
        <taxon>Rhabditomorpha</taxon>
        <taxon>Strongyloidea</taxon>
        <taxon>Metastrongylidae</taxon>
        <taxon>Parelaphostrongylus</taxon>
    </lineage>
</organism>
<evidence type="ECO:0000256" key="1">
    <source>
        <dbReference type="SAM" id="Phobius"/>
    </source>
</evidence>
<reference evidence="2" key="1">
    <citation type="submission" date="2021-06" db="EMBL/GenBank/DDBJ databases">
        <title>Parelaphostrongylus tenuis whole genome reference sequence.</title>
        <authorList>
            <person name="Garwood T.J."/>
            <person name="Larsen P.A."/>
            <person name="Fountain-Jones N.M."/>
            <person name="Garbe J.R."/>
            <person name="Macchietto M.G."/>
            <person name="Kania S.A."/>
            <person name="Gerhold R.W."/>
            <person name="Richards J.E."/>
            <person name="Wolf T.M."/>
        </authorList>
    </citation>
    <scope>NUCLEOTIDE SEQUENCE</scope>
    <source>
        <strain evidence="2">MNPRO001-30</strain>
        <tissue evidence="2">Meninges</tissue>
    </source>
</reference>
<keyword evidence="1" id="KW-1133">Transmembrane helix</keyword>
<feature type="transmembrane region" description="Helical" evidence="1">
    <location>
        <begin position="110"/>
        <end position="131"/>
    </location>
</feature>
<comment type="caution">
    <text evidence="2">The sequence shown here is derived from an EMBL/GenBank/DDBJ whole genome shotgun (WGS) entry which is preliminary data.</text>
</comment>
<dbReference type="Proteomes" id="UP001196413">
    <property type="component" value="Unassembled WGS sequence"/>
</dbReference>
<proteinExistence type="predicted"/>
<accession>A0AAD5MJ39</accession>
<dbReference type="EMBL" id="JAHQIW010003643">
    <property type="protein sequence ID" value="KAJ1359520.1"/>
    <property type="molecule type" value="Genomic_DNA"/>
</dbReference>
<name>A0AAD5MJ39_PARTN</name>
<keyword evidence="1" id="KW-0472">Membrane</keyword>
<protein>
    <submittedName>
        <fullName evidence="2">Uncharacterized protein</fullName>
    </submittedName>
</protein>
<feature type="transmembrane region" description="Helical" evidence="1">
    <location>
        <begin position="43"/>
        <end position="65"/>
    </location>
</feature>
<keyword evidence="1" id="KW-0812">Transmembrane</keyword>
<sequence>MVVRAYLNTLLNMVIVASTLWVWGRFYSVSILIDDSPHVNVKLVRFLMICVILLNINGNIAKFLARYWLSYAFQLYVFLQILVIICEIVILIIFVAVVRKAVAISFLIDIPFISLTIAVIEFTAFGIHRILEVRDREPSKKD</sequence>
<feature type="transmembrane region" description="Helical" evidence="1">
    <location>
        <begin position="77"/>
        <end position="98"/>
    </location>
</feature>
<evidence type="ECO:0000313" key="2">
    <source>
        <dbReference type="EMBL" id="KAJ1359520.1"/>
    </source>
</evidence>